<evidence type="ECO:0000313" key="19">
    <source>
        <dbReference type="Proteomes" id="UP001245285"/>
    </source>
</evidence>
<dbReference type="Pfam" id="PF02563">
    <property type="entry name" value="Poly_export"/>
    <property type="match status" value="1"/>
</dbReference>
<evidence type="ECO:0000256" key="4">
    <source>
        <dbReference type="ARBA" id="ARBA00022452"/>
    </source>
</evidence>
<dbReference type="Proteomes" id="UP001245285">
    <property type="component" value="Unassembled WGS sequence"/>
</dbReference>
<name>A0ABU3CM76_9FLAO</name>
<evidence type="ECO:0000313" key="18">
    <source>
        <dbReference type="EMBL" id="MDT0647451.1"/>
    </source>
</evidence>
<evidence type="ECO:0000256" key="11">
    <source>
        <dbReference type="ARBA" id="ARBA00023136"/>
    </source>
</evidence>
<evidence type="ECO:0000256" key="14">
    <source>
        <dbReference type="ARBA" id="ARBA00023288"/>
    </source>
</evidence>
<keyword evidence="3" id="KW-0813">Transport</keyword>
<feature type="domain" description="SLBB" evidence="17">
    <location>
        <begin position="137"/>
        <end position="215"/>
    </location>
</feature>
<keyword evidence="14" id="KW-0449">Lipoprotein</keyword>
<protein>
    <submittedName>
        <fullName evidence="18">Polysaccharide biosynthesis/export family protein</fullName>
    </submittedName>
</protein>
<feature type="domain" description="Polysaccharide export protein N-terminal" evidence="16">
    <location>
        <begin position="34"/>
        <end position="132"/>
    </location>
</feature>
<comment type="subcellular location">
    <subcellularLocation>
        <location evidence="1">Cell outer membrane</location>
        <topology evidence="1">Multi-pass membrane protein</topology>
    </subcellularLocation>
</comment>
<keyword evidence="19" id="KW-1185">Reference proteome</keyword>
<evidence type="ECO:0000256" key="12">
    <source>
        <dbReference type="ARBA" id="ARBA00023139"/>
    </source>
</evidence>
<keyword evidence="8" id="KW-0625">Polysaccharide transport</keyword>
<evidence type="ECO:0000256" key="5">
    <source>
        <dbReference type="ARBA" id="ARBA00022597"/>
    </source>
</evidence>
<evidence type="ECO:0000256" key="8">
    <source>
        <dbReference type="ARBA" id="ARBA00023047"/>
    </source>
</evidence>
<evidence type="ECO:0000256" key="2">
    <source>
        <dbReference type="ARBA" id="ARBA00009450"/>
    </source>
</evidence>
<dbReference type="EMBL" id="JAVRHO010000016">
    <property type="protein sequence ID" value="MDT0647451.1"/>
    <property type="molecule type" value="Genomic_DNA"/>
</dbReference>
<evidence type="ECO:0000256" key="9">
    <source>
        <dbReference type="ARBA" id="ARBA00023065"/>
    </source>
</evidence>
<dbReference type="RefSeq" id="WP_311495557.1">
    <property type="nucleotide sequence ID" value="NZ_JAVRHO010000016.1"/>
</dbReference>
<evidence type="ECO:0000256" key="10">
    <source>
        <dbReference type="ARBA" id="ARBA00023114"/>
    </source>
</evidence>
<keyword evidence="9" id="KW-0406">Ion transport</keyword>
<evidence type="ECO:0000256" key="6">
    <source>
        <dbReference type="ARBA" id="ARBA00022692"/>
    </source>
</evidence>
<keyword evidence="11 15" id="KW-0472">Membrane</keyword>
<reference evidence="18 19" key="1">
    <citation type="submission" date="2023-09" db="EMBL/GenBank/DDBJ databases">
        <authorList>
            <person name="Rey-Velasco X."/>
        </authorList>
    </citation>
    <scope>NUCLEOTIDE SEQUENCE [LARGE SCALE GENOMIC DNA]</scope>
    <source>
        <strain evidence="18 19">F260</strain>
    </source>
</reference>
<keyword evidence="4" id="KW-1134">Transmembrane beta strand</keyword>
<keyword evidence="15" id="KW-1133">Transmembrane helix</keyword>
<evidence type="ECO:0000259" key="16">
    <source>
        <dbReference type="Pfam" id="PF02563"/>
    </source>
</evidence>
<dbReference type="InterPro" id="IPR054765">
    <property type="entry name" value="SLBB_dom"/>
</dbReference>
<keyword evidence="7" id="KW-0732">Signal</keyword>
<keyword evidence="5" id="KW-0762">Sugar transport</keyword>
<sequence length="250" mass="27042">MLVLCIVFLTTSCVSRKSVAYFQGLETSEQKRLPDNVEIKPDDLLTIRVSAPEQAAALPFNLTKSVMAMGQGTGGGGANVELETYMVSNEGTIEFPVIGTLEVEGLTSIELAAKIKKEVLPYLQDPIVNVRILNFQISVLGEVASPGTFPIEDDHVSLPKALGFAGDVLLTGKRTNILVMREEDGVTTHAYLDLTNADIVSSPYYNLQQNDVVYVEPIGPRRQSASYLGTASSYLSVASVLVSLVLLFTR</sequence>
<evidence type="ECO:0000256" key="7">
    <source>
        <dbReference type="ARBA" id="ARBA00022729"/>
    </source>
</evidence>
<comment type="similarity">
    <text evidence="2">Belongs to the BexD/CtrA/VexA family.</text>
</comment>
<evidence type="ECO:0000256" key="15">
    <source>
        <dbReference type="SAM" id="Phobius"/>
    </source>
</evidence>
<keyword evidence="13" id="KW-0998">Cell outer membrane</keyword>
<gene>
    <name evidence="18" type="ORF">RM545_12185</name>
</gene>
<dbReference type="InterPro" id="IPR049712">
    <property type="entry name" value="Poly_export"/>
</dbReference>
<feature type="transmembrane region" description="Helical" evidence="15">
    <location>
        <begin position="227"/>
        <end position="248"/>
    </location>
</feature>
<dbReference type="Gene3D" id="3.30.1950.10">
    <property type="entry name" value="wza like domain"/>
    <property type="match status" value="1"/>
</dbReference>
<organism evidence="18 19">
    <name type="scientific">Autumnicola lenta</name>
    <dbReference type="NCBI Taxonomy" id="3075593"/>
    <lineage>
        <taxon>Bacteria</taxon>
        <taxon>Pseudomonadati</taxon>
        <taxon>Bacteroidota</taxon>
        <taxon>Flavobacteriia</taxon>
        <taxon>Flavobacteriales</taxon>
        <taxon>Flavobacteriaceae</taxon>
        <taxon>Autumnicola</taxon>
    </lineage>
</organism>
<comment type="caution">
    <text evidence="18">The sequence shown here is derived from an EMBL/GenBank/DDBJ whole genome shotgun (WGS) entry which is preliminary data.</text>
</comment>
<evidence type="ECO:0000256" key="13">
    <source>
        <dbReference type="ARBA" id="ARBA00023237"/>
    </source>
</evidence>
<dbReference type="Pfam" id="PF22461">
    <property type="entry name" value="SLBB_2"/>
    <property type="match status" value="1"/>
</dbReference>
<keyword evidence="6 15" id="KW-0812">Transmembrane</keyword>
<keyword evidence="10" id="KW-0626">Porin</keyword>
<proteinExistence type="inferred from homology"/>
<accession>A0ABU3CM76</accession>
<keyword evidence="12" id="KW-0564">Palmitate</keyword>
<evidence type="ECO:0000256" key="1">
    <source>
        <dbReference type="ARBA" id="ARBA00004571"/>
    </source>
</evidence>
<evidence type="ECO:0000259" key="17">
    <source>
        <dbReference type="Pfam" id="PF22461"/>
    </source>
</evidence>
<dbReference type="InterPro" id="IPR003715">
    <property type="entry name" value="Poly_export_N"/>
</dbReference>
<evidence type="ECO:0000256" key="3">
    <source>
        <dbReference type="ARBA" id="ARBA00022448"/>
    </source>
</evidence>
<dbReference type="PANTHER" id="PTHR33619">
    <property type="entry name" value="POLYSACCHARIDE EXPORT PROTEIN GFCE-RELATED"/>
    <property type="match status" value="1"/>
</dbReference>
<dbReference type="PANTHER" id="PTHR33619:SF3">
    <property type="entry name" value="POLYSACCHARIDE EXPORT PROTEIN GFCE-RELATED"/>
    <property type="match status" value="1"/>
</dbReference>